<dbReference type="PROSITE" id="PS51194">
    <property type="entry name" value="HELICASE_CTER"/>
    <property type="match status" value="1"/>
</dbReference>
<evidence type="ECO:0000256" key="10">
    <source>
        <dbReference type="SAM" id="Coils"/>
    </source>
</evidence>
<dbReference type="PROSITE" id="PS51192">
    <property type="entry name" value="HELICASE_ATP_BIND_1"/>
    <property type="match status" value="1"/>
</dbReference>
<dbReference type="GO" id="GO:0003684">
    <property type="term" value="F:damaged DNA binding"/>
    <property type="evidence" value="ECO:0007669"/>
    <property type="project" value="InterPro"/>
</dbReference>
<dbReference type="GO" id="GO:0003678">
    <property type="term" value="F:DNA helicase activity"/>
    <property type="evidence" value="ECO:0007669"/>
    <property type="project" value="TreeGrafter"/>
</dbReference>
<comment type="subcellular location">
    <subcellularLocation>
        <location evidence="9">Cytoplasm</location>
    </subcellularLocation>
</comment>
<dbReference type="Gene3D" id="3.90.1150.50">
    <property type="entry name" value="Transcription-repair-coupling factor, D7 domain"/>
    <property type="match status" value="1"/>
</dbReference>
<dbReference type="Pfam" id="PF00271">
    <property type="entry name" value="Helicase_C"/>
    <property type="match status" value="1"/>
</dbReference>
<evidence type="ECO:0000256" key="2">
    <source>
        <dbReference type="ARBA" id="ARBA00022741"/>
    </source>
</evidence>
<dbReference type="CDD" id="cd17991">
    <property type="entry name" value="DEXHc_TRCF"/>
    <property type="match status" value="1"/>
</dbReference>
<evidence type="ECO:0000256" key="4">
    <source>
        <dbReference type="ARBA" id="ARBA00022801"/>
    </source>
</evidence>
<reference evidence="13 14" key="1">
    <citation type="submission" date="2019-08" db="EMBL/GenBank/DDBJ databases">
        <title>Deep-cultivation of Planctomycetes and their phenomic and genomic characterization uncovers novel biology.</title>
        <authorList>
            <person name="Wiegand S."/>
            <person name="Jogler M."/>
            <person name="Boedeker C."/>
            <person name="Pinto D."/>
            <person name="Vollmers J."/>
            <person name="Rivas-Marin E."/>
            <person name="Kohn T."/>
            <person name="Peeters S.H."/>
            <person name="Heuer A."/>
            <person name="Rast P."/>
            <person name="Oberbeckmann S."/>
            <person name="Bunk B."/>
            <person name="Jeske O."/>
            <person name="Meyerdierks A."/>
            <person name="Storesund J.E."/>
            <person name="Kallscheuer N."/>
            <person name="Luecker S."/>
            <person name="Lage O.M."/>
            <person name="Pohl T."/>
            <person name="Merkel B.J."/>
            <person name="Hornburger P."/>
            <person name="Mueller R.-W."/>
            <person name="Bruemmer F."/>
            <person name="Labrenz M."/>
            <person name="Spormann A.M."/>
            <person name="Op den Camp H."/>
            <person name="Overmann J."/>
            <person name="Amann R."/>
            <person name="Jetten M.S.M."/>
            <person name="Mascher T."/>
            <person name="Medema M.H."/>
            <person name="Devos D.P."/>
            <person name="Kaster A.-K."/>
            <person name="Ovreas L."/>
            <person name="Rohde M."/>
            <person name="Galperin M.Y."/>
            <person name="Jogler C."/>
        </authorList>
    </citation>
    <scope>NUCLEOTIDE SEQUENCE [LARGE SCALE GENOMIC DNA]</scope>
    <source>
        <strain evidence="13 14">OJF2</strain>
    </source>
</reference>
<evidence type="ECO:0000256" key="3">
    <source>
        <dbReference type="ARBA" id="ARBA00022763"/>
    </source>
</evidence>
<evidence type="ECO:0000259" key="11">
    <source>
        <dbReference type="PROSITE" id="PS51192"/>
    </source>
</evidence>
<dbReference type="SMART" id="SM01058">
    <property type="entry name" value="CarD_TRCF"/>
    <property type="match status" value="1"/>
</dbReference>
<keyword evidence="4 9" id="KW-0378">Hydrolase</keyword>
<keyword evidence="3 9" id="KW-0227">DNA damage</keyword>
<evidence type="ECO:0000256" key="5">
    <source>
        <dbReference type="ARBA" id="ARBA00022806"/>
    </source>
</evidence>
<evidence type="ECO:0000256" key="7">
    <source>
        <dbReference type="ARBA" id="ARBA00023125"/>
    </source>
</evidence>
<dbReference type="EMBL" id="CP042997">
    <property type="protein sequence ID" value="QEH33522.1"/>
    <property type="molecule type" value="Genomic_DNA"/>
</dbReference>
<dbReference type="EC" id="3.6.4.-" evidence="9"/>
<organism evidence="13 14">
    <name type="scientific">Aquisphaera giovannonii</name>
    <dbReference type="NCBI Taxonomy" id="406548"/>
    <lineage>
        <taxon>Bacteria</taxon>
        <taxon>Pseudomonadati</taxon>
        <taxon>Planctomycetota</taxon>
        <taxon>Planctomycetia</taxon>
        <taxon>Isosphaerales</taxon>
        <taxon>Isosphaeraceae</taxon>
        <taxon>Aquisphaera</taxon>
    </lineage>
</organism>
<dbReference type="Gene3D" id="3.30.2060.10">
    <property type="entry name" value="Penicillin-binding protein 1b domain"/>
    <property type="match status" value="1"/>
</dbReference>
<evidence type="ECO:0000256" key="6">
    <source>
        <dbReference type="ARBA" id="ARBA00022840"/>
    </source>
</evidence>
<dbReference type="SMART" id="SM00490">
    <property type="entry name" value="HELICc"/>
    <property type="match status" value="1"/>
</dbReference>
<accession>A0A5B9VYZ1</accession>
<keyword evidence="2 9" id="KW-0547">Nucleotide-binding</keyword>
<dbReference type="SMART" id="SM00982">
    <property type="entry name" value="TRCF"/>
    <property type="match status" value="1"/>
</dbReference>
<dbReference type="Proteomes" id="UP000324233">
    <property type="component" value="Chromosome"/>
</dbReference>
<dbReference type="InterPro" id="IPR011545">
    <property type="entry name" value="DEAD/DEAH_box_helicase_dom"/>
</dbReference>
<feature type="domain" description="Helicase C-terminal" evidence="12">
    <location>
        <begin position="752"/>
        <end position="918"/>
    </location>
</feature>
<dbReference type="PANTHER" id="PTHR47964">
    <property type="entry name" value="ATP-DEPENDENT DNA HELICASE HOMOLOG RECG, CHLOROPLASTIC"/>
    <property type="match status" value="1"/>
</dbReference>
<dbReference type="GO" id="GO:0016787">
    <property type="term" value="F:hydrolase activity"/>
    <property type="evidence" value="ECO:0007669"/>
    <property type="project" value="UniProtKB-KW"/>
</dbReference>
<dbReference type="InterPro" id="IPR014001">
    <property type="entry name" value="Helicase_ATP-bd"/>
</dbReference>
<dbReference type="Pfam" id="PF02559">
    <property type="entry name" value="CarD_TRCF_RID"/>
    <property type="match status" value="1"/>
</dbReference>
<dbReference type="InterPro" id="IPR036101">
    <property type="entry name" value="CarD-like/TRCF_RID_sf"/>
</dbReference>
<dbReference type="HAMAP" id="MF_00969">
    <property type="entry name" value="TRCF"/>
    <property type="match status" value="1"/>
</dbReference>
<keyword evidence="5" id="KW-0347">Helicase</keyword>
<comment type="similarity">
    <text evidence="9">In the N-terminal section; belongs to the UvrB family.</text>
</comment>
<dbReference type="GO" id="GO:0005524">
    <property type="term" value="F:ATP binding"/>
    <property type="evidence" value="ECO:0007669"/>
    <property type="project" value="UniProtKB-UniRule"/>
</dbReference>
<dbReference type="NCBIfam" id="TIGR00580">
    <property type="entry name" value="mfd"/>
    <property type="match status" value="1"/>
</dbReference>
<keyword evidence="8 9" id="KW-0234">DNA repair</keyword>
<dbReference type="InterPro" id="IPR027417">
    <property type="entry name" value="P-loop_NTPase"/>
</dbReference>
<dbReference type="SUPFAM" id="SSF52540">
    <property type="entry name" value="P-loop containing nucleoside triphosphate hydrolases"/>
    <property type="match status" value="4"/>
</dbReference>
<proteinExistence type="inferred from homology"/>
<feature type="coiled-coil region" evidence="10">
    <location>
        <begin position="513"/>
        <end position="540"/>
    </location>
</feature>
<evidence type="ECO:0000256" key="1">
    <source>
        <dbReference type="ARBA" id="ARBA00022490"/>
    </source>
</evidence>
<dbReference type="InterPro" id="IPR037235">
    <property type="entry name" value="TRCF-like_C_D7"/>
</dbReference>
<dbReference type="InterPro" id="IPR004576">
    <property type="entry name" value="Mfd"/>
</dbReference>
<dbReference type="Gene3D" id="2.40.10.170">
    <property type="match status" value="1"/>
</dbReference>
<dbReference type="AlphaFoldDB" id="A0A5B9VYZ1"/>
<dbReference type="PANTHER" id="PTHR47964:SF1">
    <property type="entry name" value="ATP-DEPENDENT DNA HELICASE HOMOLOG RECG, CHLOROPLASTIC"/>
    <property type="match status" value="1"/>
</dbReference>
<dbReference type="InterPro" id="IPR047112">
    <property type="entry name" value="RecG/Mfd"/>
</dbReference>
<dbReference type="Pfam" id="PF00270">
    <property type="entry name" value="DEAD"/>
    <property type="match status" value="1"/>
</dbReference>
<dbReference type="OrthoDB" id="9804325at2"/>
<evidence type="ECO:0000256" key="9">
    <source>
        <dbReference type="HAMAP-Rule" id="MF_00969"/>
    </source>
</evidence>
<dbReference type="GO" id="GO:0006355">
    <property type="term" value="P:regulation of DNA-templated transcription"/>
    <property type="evidence" value="ECO:0007669"/>
    <property type="project" value="UniProtKB-UniRule"/>
</dbReference>
<dbReference type="Gene3D" id="3.40.50.300">
    <property type="entry name" value="P-loop containing nucleotide triphosphate hydrolases"/>
    <property type="match status" value="2"/>
</dbReference>
<evidence type="ECO:0000313" key="13">
    <source>
        <dbReference type="EMBL" id="QEH33522.1"/>
    </source>
</evidence>
<dbReference type="SUPFAM" id="SSF143517">
    <property type="entry name" value="TRCF domain-like"/>
    <property type="match status" value="1"/>
</dbReference>
<name>A0A5B9VYZ1_9BACT</name>
<evidence type="ECO:0000259" key="12">
    <source>
        <dbReference type="PROSITE" id="PS51194"/>
    </source>
</evidence>
<gene>
    <name evidence="13" type="primary">mfd_1</name>
    <name evidence="9" type="synonym">mfd</name>
    <name evidence="13" type="ORF">OJF2_20240</name>
</gene>
<dbReference type="Pfam" id="PF17757">
    <property type="entry name" value="UvrB_inter"/>
    <property type="match status" value="1"/>
</dbReference>
<dbReference type="KEGG" id="agv:OJF2_20240"/>
<keyword evidence="7 9" id="KW-0238">DNA-binding</keyword>
<evidence type="ECO:0000256" key="8">
    <source>
        <dbReference type="ARBA" id="ARBA00023204"/>
    </source>
</evidence>
<comment type="similarity">
    <text evidence="9">In the C-terminal section; belongs to the helicase family. RecG subfamily.</text>
</comment>
<dbReference type="InterPro" id="IPR003711">
    <property type="entry name" value="CarD-like/TRCF_RID"/>
</dbReference>
<keyword evidence="1 9" id="KW-0963">Cytoplasm</keyword>
<dbReference type="GO" id="GO:0005737">
    <property type="term" value="C:cytoplasm"/>
    <property type="evidence" value="ECO:0007669"/>
    <property type="project" value="UniProtKB-SubCell"/>
</dbReference>
<keyword evidence="14" id="KW-1185">Reference proteome</keyword>
<dbReference type="SMART" id="SM00487">
    <property type="entry name" value="DEXDc"/>
    <property type="match status" value="1"/>
</dbReference>
<feature type="domain" description="Helicase ATP-binding" evidence="11">
    <location>
        <begin position="582"/>
        <end position="743"/>
    </location>
</feature>
<keyword evidence="10" id="KW-0175">Coiled coil</keyword>
<comment type="function">
    <text evidence="9">Couples transcription and DNA repair by recognizing RNA polymerase (RNAP) stalled at DNA lesions. Mediates ATP-dependent release of RNAP and its truncated transcript from the DNA, and recruitment of nucleotide excision repair machinery to the damaged site.</text>
</comment>
<dbReference type="InterPro" id="IPR041471">
    <property type="entry name" value="UvrB_inter"/>
</dbReference>
<dbReference type="SUPFAM" id="SSF141259">
    <property type="entry name" value="CarD-like"/>
    <property type="match status" value="1"/>
</dbReference>
<sequence>MPRTSARKTPAVSRISPAAVEVAPAGIGDLKDLTRQVQRAEGFPEVLAALKNGRAATVDGAWGSAAGLVSAALGLHAPTTLVVVLAHNGDVDDFRDDMAVFAGVTPEVFPAWEKLPREQDATDEVSGRRLRVLNRLSGTMPPRLVITTIQALLQPVPGPEILGSMSRRVAVGETIPVEELAGWLLDRGMQRAEVVEVPGEFSLRGGILDVYPSDANDPVRIEFFGDEVESIRPFDAESQRSLDRWDHVTLTIPPSFDDKALSGFVPPSDYFPEGTWVALLELPDIREEGKNYLGRLDDARGLYSVESVMARLTRLPTIAVSALSADSLEATCHLRIESVERFSGDLAKVKAELDGAAAGERVLIACHNAAEVERLGEVFADTELARQGRLARALGRIRAGFHLIDASTLVIADHELFARADIRRPVTRRRYESRAIDSFLDLNEGDLVVHINHGIARYLGLHFVDRSSDHAEETLLLEFAEGTKLYVPIAKIDLVQKYVGGGKAAPPLSKIGASSWEKRKKRVEEAVVDLAQELLDINAQRASQPGFAYPREDSHWMAEFEAAFPFEETPDQLAAIEATKRDMAETKPMDRLICGDVGYGKTEIAIRAAFKAVDAGKQAAVLVPTTILAEQHHRSFSARMGEFPFNVEVVNRFRPRAEIREVLKRTAQGGVDILIGTHRILQKDVTFKDLGLVVIDEEQRFGVEDKEWLKTFRSTVDVLTLSATPIPRTLHMSLLGIRDISNLETPPPDRKAIETKILRFDAETIRKAIHRELNRDGQVYFVHNRIHDIHRVAERIQQIVPEARICIGHGQMGGEALERTMLDFIRRKYDILLATTIIESGLDIPNVNTIFINEADKYGLADLHQLRGRVGRFKHRAYAYLLLESDRPVTPNAVKRLKAIEEFTSLGAGFKIALRDLEIRGAGNILGPEQSGHIESVGYELYCSMLETAVRSLTKQPEKPLFDCSVELKWRAFLPKDYVAGARVKLELYRRLARLRSLDHLADFRKELGDRFGPIPRPGENLLAEAELRILAGNWRLERIHIEAEYVVLTYRDRKKIEALARRHPGRVRIVDEKHAYVPLGDDPLKPAEIATVVRSLLSTRA</sequence>
<evidence type="ECO:0000313" key="14">
    <source>
        <dbReference type="Proteomes" id="UP000324233"/>
    </source>
</evidence>
<dbReference type="GO" id="GO:0000716">
    <property type="term" value="P:transcription-coupled nucleotide-excision repair, DNA damage recognition"/>
    <property type="evidence" value="ECO:0007669"/>
    <property type="project" value="UniProtKB-UniRule"/>
</dbReference>
<keyword evidence="6 9" id="KW-0067">ATP-binding</keyword>
<protein>
    <recommendedName>
        <fullName evidence="9">Transcription-repair-coupling factor</fullName>
        <shortName evidence="9">TRCF</shortName>
        <ecNumber evidence="9">3.6.4.-</ecNumber>
    </recommendedName>
</protein>
<dbReference type="InterPro" id="IPR001650">
    <property type="entry name" value="Helicase_C-like"/>
</dbReference>
<dbReference type="InterPro" id="IPR005118">
    <property type="entry name" value="TRCF_C"/>
</dbReference>
<dbReference type="Pfam" id="PF03461">
    <property type="entry name" value="TRCF"/>
    <property type="match status" value="1"/>
</dbReference>